<sequence length="49" mass="5403">MSGLIAAMDHAERPDVRRQPVAPEILLDLRAQLALTALARFAPISTLRH</sequence>
<dbReference type="AlphaFoldDB" id="A0A4Y9P4N7"/>
<organism evidence="1 2">
    <name type="scientific">Bradyrhizobium frederickii</name>
    <dbReference type="NCBI Taxonomy" id="2560054"/>
    <lineage>
        <taxon>Bacteria</taxon>
        <taxon>Pseudomonadati</taxon>
        <taxon>Pseudomonadota</taxon>
        <taxon>Alphaproteobacteria</taxon>
        <taxon>Hyphomicrobiales</taxon>
        <taxon>Nitrobacteraceae</taxon>
        <taxon>Bradyrhizobium</taxon>
    </lineage>
</organism>
<reference evidence="1 2" key="1">
    <citation type="submission" date="2019-03" db="EMBL/GenBank/DDBJ databases">
        <title>Bradyrhizobium strains diversity.</title>
        <authorList>
            <person name="Urquiaga M.C.O."/>
            <person name="Hungria M."/>
            <person name="Delamuta J.R.M."/>
            <person name="Klepa M.S."/>
        </authorList>
    </citation>
    <scope>NUCLEOTIDE SEQUENCE [LARGE SCALE GENOMIC DNA]</scope>
    <source>
        <strain evidence="1 2">CNPSo 3426</strain>
    </source>
</reference>
<dbReference type="EMBL" id="SPQS01000008">
    <property type="protein sequence ID" value="TFV75351.1"/>
    <property type="molecule type" value="Genomic_DNA"/>
</dbReference>
<proteinExistence type="predicted"/>
<name>A0A4Y9P4N7_9BRAD</name>
<protein>
    <submittedName>
        <fullName evidence="1">Transcriptional regulator</fullName>
    </submittedName>
</protein>
<dbReference type="Proteomes" id="UP000297700">
    <property type="component" value="Unassembled WGS sequence"/>
</dbReference>
<comment type="caution">
    <text evidence="1">The sequence shown here is derived from an EMBL/GenBank/DDBJ whole genome shotgun (WGS) entry which is preliminary data.</text>
</comment>
<accession>A0A4Y9P4N7</accession>
<gene>
    <name evidence="1" type="ORF">E4K64_15785</name>
</gene>
<evidence type="ECO:0000313" key="2">
    <source>
        <dbReference type="Proteomes" id="UP000297700"/>
    </source>
</evidence>
<evidence type="ECO:0000313" key="1">
    <source>
        <dbReference type="EMBL" id="TFV75351.1"/>
    </source>
</evidence>